<dbReference type="EMBL" id="CP002299">
    <property type="protein sequence ID" value="ADP84262.1"/>
    <property type="molecule type" value="Genomic_DNA"/>
</dbReference>
<accession>E3J4J8</accession>
<keyword evidence="2" id="KW-1185">Reference proteome</keyword>
<proteinExistence type="predicted"/>
<gene>
    <name evidence="1" type="ordered locus">FraEuI1c_6278</name>
</gene>
<dbReference type="KEGG" id="fri:FraEuI1c_6278"/>
<dbReference type="InParanoid" id="E3J4J8"/>
<sequence length="71" mass="7924">MMKAYGRYNPVMANFTQRVSEMLHSPKTQEMINKVKSQATKPENKAKITNFADKFRNKGGGSPPSNSGPSY</sequence>
<dbReference type="HOGENOM" id="CLU_2734177_0_0_11"/>
<protein>
    <submittedName>
        <fullName evidence="1">Uncharacterized protein</fullName>
    </submittedName>
</protein>
<evidence type="ECO:0000313" key="2">
    <source>
        <dbReference type="Proteomes" id="UP000002484"/>
    </source>
</evidence>
<reference evidence="1 2" key="1">
    <citation type="submission" date="2010-10" db="EMBL/GenBank/DDBJ databases">
        <title>Complete sequence of Frankia sp. EuI1c.</title>
        <authorList>
            <consortium name="US DOE Joint Genome Institute"/>
            <person name="Lucas S."/>
            <person name="Copeland A."/>
            <person name="Lapidus A."/>
            <person name="Cheng J.-F."/>
            <person name="Bruce D."/>
            <person name="Goodwin L."/>
            <person name="Pitluck S."/>
            <person name="Chertkov O."/>
            <person name="Detter J.C."/>
            <person name="Han C."/>
            <person name="Tapia R."/>
            <person name="Land M."/>
            <person name="Hauser L."/>
            <person name="Jeffries C."/>
            <person name="Kyrpides N."/>
            <person name="Ivanova N."/>
            <person name="Mikhailova N."/>
            <person name="Beauchemin N."/>
            <person name="Sen A."/>
            <person name="Sur S.A."/>
            <person name="Gtari M."/>
            <person name="Wall L."/>
            <person name="Tisa L."/>
            <person name="Woyke T."/>
        </authorList>
    </citation>
    <scope>NUCLEOTIDE SEQUENCE [LARGE SCALE GENOMIC DNA]</scope>
    <source>
        <strain evidence="2">DSM 45817 / CECT 9037 / EuI1c</strain>
    </source>
</reference>
<evidence type="ECO:0000313" key="1">
    <source>
        <dbReference type="EMBL" id="ADP84262.1"/>
    </source>
</evidence>
<dbReference type="Proteomes" id="UP000002484">
    <property type="component" value="Chromosome"/>
</dbReference>
<dbReference type="OrthoDB" id="3216553at2"/>
<organism evidence="1 2">
    <name type="scientific">Pseudofrankia inefficax (strain DSM 45817 / CECT 9037 / DDB 130130 / EuI1c)</name>
    <name type="common">Frankia inefficax</name>
    <dbReference type="NCBI Taxonomy" id="298654"/>
    <lineage>
        <taxon>Bacteria</taxon>
        <taxon>Bacillati</taxon>
        <taxon>Actinomycetota</taxon>
        <taxon>Actinomycetes</taxon>
        <taxon>Frankiales</taxon>
        <taxon>Frankiaceae</taxon>
        <taxon>Pseudofrankia</taxon>
    </lineage>
</organism>
<dbReference type="AlphaFoldDB" id="E3J4J8"/>
<dbReference type="STRING" id="298654.FraEuI1c_6278"/>
<name>E3J4J8_PSEI1</name>